<evidence type="ECO:0000313" key="1">
    <source>
        <dbReference type="EMBL" id="MBK1630700.1"/>
    </source>
</evidence>
<dbReference type="EMBL" id="NRRV01000015">
    <property type="protein sequence ID" value="MBK1630700.1"/>
    <property type="molecule type" value="Genomic_DNA"/>
</dbReference>
<evidence type="ECO:0000313" key="2">
    <source>
        <dbReference type="Proteomes" id="UP000748752"/>
    </source>
</evidence>
<name>A0ABS1CFN2_9GAMM</name>
<dbReference type="Gene3D" id="3.40.50.150">
    <property type="entry name" value="Vaccinia Virus protein VP39"/>
    <property type="match status" value="1"/>
</dbReference>
<keyword evidence="1" id="KW-0808">Transferase</keyword>
<dbReference type="PANTHER" id="PTHR20974">
    <property type="entry name" value="UPF0585 PROTEIN CG18661"/>
    <property type="match status" value="1"/>
</dbReference>
<dbReference type="InterPro" id="IPR010342">
    <property type="entry name" value="DUF938"/>
</dbReference>
<accession>A0ABS1CFN2</accession>
<comment type="caution">
    <text evidence="1">The sequence shown here is derived from an EMBL/GenBank/DDBJ whole genome shotgun (WGS) entry which is preliminary data.</text>
</comment>
<gene>
    <name evidence="1" type="ORF">CKO31_08080</name>
</gene>
<sequence length="200" mass="21475">MDKPYSPACDENKAPILAVLTPLFADRRHVLEIGAGTGQHAVHFAPALAHLTWQASDVAAHLPGIGRWLAEADLPNLPPAIELDVDGPWPEPDPAAPIDAVYSANTAHIMAWTQVERMLAGVGALLPAGAPFALYGPFSNGGRHTSQSNADFDRMLRARDPFSGVRDLDDLIPVAEAAGLALEDDIAMPVNNRTLVWRKR</sequence>
<organism evidence="1 2">
    <name type="scientific">Thiohalocapsa halophila</name>
    <dbReference type="NCBI Taxonomy" id="69359"/>
    <lineage>
        <taxon>Bacteria</taxon>
        <taxon>Pseudomonadati</taxon>
        <taxon>Pseudomonadota</taxon>
        <taxon>Gammaproteobacteria</taxon>
        <taxon>Chromatiales</taxon>
        <taxon>Chromatiaceae</taxon>
        <taxon>Thiohalocapsa</taxon>
    </lineage>
</organism>
<dbReference type="GO" id="GO:0008168">
    <property type="term" value="F:methyltransferase activity"/>
    <property type="evidence" value="ECO:0007669"/>
    <property type="project" value="UniProtKB-KW"/>
</dbReference>
<protein>
    <submittedName>
        <fullName evidence="1">Methylase</fullName>
    </submittedName>
</protein>
<dbReference type="RefSeq" id="WP_200235835.1">
    <property type="nucleotide sequence ID" value="NZ_NRRV01000015.1"/>
</dbReference>
<reference evidence="1 2" key="1">
    <citation type="journal article" date="2020" name="Microorganisms">
        <title>Osmotic Adaptation and Compatible Solute Biosynthesis of Phototrophic Bacteria as Revealed from Genome Analyses.</title>
        <authorList>
            <person name="Imhoff J.F."/>
            <person name="Rahn T."/>
            <person name="Kunzel S."/>
            <person name="Keller A."/>
            <person name="Neulinger S.C."/>
        </authorList>
    </citation>
    <scope>NUCLEOTIDE SEQUENCE [LARGE SCALE GENOMIC DNA]</scope>
    <source>
        <strain evidence="1 2">DSM 6210</strain>
    </source>
</reference>
<dbReference type="SUPFAM" id="SSF53335">
    <property type="entry name" value="S-adenosyl-L-methionine-dependent methyltransferases"/>
    <property type="match status" value="1"/>
</dbReference>
<keyword evidence="1" id="KW-0489">Methyltransferase</keyword>
<dbReference type="InterPro" id="IPR029063">
    <property type="entry name" value="SAM-dependent_MTases_sf"/>
</dbReference>
<dbReference type="Pfam" id="PF06080">
    <property type="entry name" value="DUF938"/>
    <property type="match status" value="1"/>
</dbReference>
<dbReference type="Proteomes" id="UP000748752">
    <property type="component" value="Unassembled WGS sequence"/>
</dbReference>
<keyword evidence="2" id="KW-1185">Reference proteome</keyword>
<dbReference type="GO" id="GO:0032259">
    <property type="term" value="P:methylation"/>
    <property type="evidence" value="ECO:0007669"/>
    <property type="project" value="UniProtKB-KW"/>
</dbReference>
<dbReference type="PANTHER" id="PTHR20974:SF0">
    <property type="entry name" value="UPF0585 PROTEIN CG18661"/>
    <property type="match status" value="1"/>
</dbReference>
<proteinExistence type="predicted"/>